<dbReference type="Proteomes" id="UP000304953">
    <property type="component" value="Unassembled WGS sequence"/>
</dbReference>
<proteinExistence type="predicted"/>
<evidence type="ECO:0000313" key="2">
    <source>
        <dbReference type="Proteomes" id="UP000304953"/>
    </source>
</evidence>
<accession>A0AC61RWX6</accession>
<name>A0AC61RWX6_9FIRM</name>
<gene>
    <name evidence="1" type="ORF">E5329_09570</name>
</gene>
<reference evidence="1" key="1">
    <citation type="submission" date="2019-04" db="EMBL/GenBank/DDBJ databases">
        <title>Microbes associate with the intestines of laboratory mice.</title>
        <authorList>
            <person name="Navarre W."/>
            <person name="Wong E."/>
            <person name="Huang K."/>
            <person name="Tropini C."/>
            <person name="Ng K."/>
            <person name="Yu B."/>
        </authorList>
    </citation>
    <scope>NUCLEOTIDE SEQUENCE</scope>
    <source>
        <strain evidence="1">NM01_1-7b</strain>
    </source>
</reference>
<evidence type="ECO:0000313" key="1">
    <source>
        <dbReference type="EMBL" id="TGY96441.1"/>
    </source>
</evidence>
<sequence length="179" mass="19603">MHKKEIYMTKRYLWNWAVWIGVVSGIYCFLYSLTPLADYGVMPATFTALPIFFTAGAQRKEYFHYAASNIMGVVWGLLYLMGITAIAGYVGAAAANGIVVGLVTIVCCAIHFIPTGATWLNKPAAMFGAISSTFWIGGDKTKVIPLMITLVLGVTLALVCQEGTNFLTEEGKWTWPSKK</sequence>
<protein>
    <submittedName>
        <fullName evidence="1">DUF1097 domain-containing protein</fullName>
    </submittedName>
</protein>
<organism evidence="1 2">
    <name type="scientific">Petralouisia muris</name>
    <dbReference type="NCBI Taxonomy" id="3032872"/>
    <lineage>
        <taxon>Bacteria</taxon>
        <taxon>Bacillati</taxon>
        <taxon>Bacillota</taxon>
        <taxon>Clostridia</taxon>
        <taxon>Lachnospirales</taxon>
        <taxon>Lachnospiraceae</taxon>
        <taxon>Petralouisia</taxon>
    </lineage>
</organism>
<comment type="caution">
    <text evidence="1">The sequence shown here is derived from an EMBL/GenBank/DDBJ whole genome shotgun (WGS) entry which is preliminary data.</text>
</comment>
<dbReference type="EMBL" id="SRYA01000016">
    <property type="protein sequence ID" value="TGY96441.1"/>
    <property type="molecule type" value="Genomic_DNA"/>
</dbReference>
<keyword evidence="2" id="KW-1185">Reference proteome</keyword>